<keyword evidence="4 6" id="KW-0472">Membrane</keyword>
<dbReference type="PANTHER" id="PTHR23502:SF5">
    <property type="entry name" value="QUINIDINE RESISTANCE PROTEIN 3"/>
    <property type="match status" value="1"/>
</dbReference>
<comment type="subcellular location">
    <subcellularLocation>
        <location evidence="1">Membrane</location>
        <topology evidence="1">Multi-pass membrane protein</topology>
    </subcellularLocation>
</comment>
<proteinExistence type="predicted"/>
<evidence type="ECO:0000259" key="7">
    <source>
        <dbReference type="PROSITE" id="PS50850"/>
    </source>
</evidence>
<keyword evidence="3 6" id="KW-1133">Transmembrane helix</keyword>
<feature type="transmembrane region" description="Helical" evidence="6">
    <location>
        <begin position="474"/>
        <end position="495"/>
    </location>
</feature>
<evidence type="ECO:0000256" key="1">
    <source>
        <dbReference type="ARBA" id="ARBA00004141"/>
    </source>
</evidence>
<feature type="transmembrane region" description="Helical" evidence="6">
    <location>
        <begin position="274"/>
        <end position="294"/>
    </location>
</feature>
<dbReference type="STRING" id="1263082.A0A068S4X0"/>
<feature type="region of interest" description="Disordered" evidence="5">
    <location>
        <begin position="56"/>
        <end position="109"/>
    </location>
</feature>
<evidence type="ECO:0000256" key="6">
    <source>
        <dbReference type="SAM" id="Phobius"/>
    </source>
</evidence>
<accession>A0A068S4X0</accession>
<feature type="transmembrane region" description="Helical" evidence="6">
    <location>
        <begin position="186"/>
        <end position="205"/>
    </location>
</feature>
<dbReference type="GO" id="GO:0022857">
    <property type="term" value="F:transmembrane transporter activity"/>
    <property type="evidence" value="ECO:0007669"/>
    <property type="project" value="InterPro"/>
</dbReference>
<dbReference type="InterPro" id="IPR020846">
    <property type="entry name" value="MFS_dom"/>
</dbReference>
<name>A0A068S4X0_9FUNG</name>
<protein>
    <submittedName>
        <fullName evidence="8">Mfs multidrug</fullName>
    </submittedName>
</protein>
<feature type="transmembrane region" description="Helical" evidence="6">
    <location>
        <begin position="211"/>
        <end position="232"/>
    </location>
</feature>
<evidence type="ECO:0000256" key="3">
    <source>
        <dbReference type="ARBA" id="ARBA00022989"/>
    </source>
</evidence>
<organism evidence="8 9">
    <name type="scientific">Lichtheimia corymbifera JMRC:FSU:9682</name>
    <dbReference type="NCBI Taxonomy" id="1263082"/>
    <lineage>
        <taxon>Eukaryota</taxon>
        <taxon>Fungi</taxon>
        <taxon>Fungi incertae sedis</taxon>
        <taxon>Mucoromycota</taxon>
        <taxon>Mucoromycotina</taxon>
        <taxon>Mucoromycetes</taxon>
        <taxon>Mucorales</taxon>
        <taxon>Lichtheimiaceae</taxon>
        <taxon>Lichtheimia</taxon>
    </lineage>
</organism>
<dbReference type="AlphaFoldDB" id="A0A068S4X0"/>
<gene>
    <name evidence="8" type="ORF">LCOR_08284.1</name>
</gene>
<dbReference type="CDD" id="cd17323">
    <property type="entry name" value="MFS_Tpo1_MDR_like"/>
    <property type="match status" value="1"/>
</dbReference>
<dbReference type="PROSITE" id="PS50850">
    <property type="entry name" value="MFS"/>
    <property type="match status" value="1"/>
</dbReference>
<keyword evidence="9" id="KW-1185">Reference proteome</keyword>
<feature type="transmembrane region" description="Helical" evidence="6">
    <location>
        <begin position="415"/>
        <end position="435"/>
    </location>
</feature>
<dbReference type="SUPFAM" id="SSF103473">
    <property type="entry name" value="MFS general substrate transporter"/>
    <property type="match status" value="1"/>
</dbReference>
<dbReference type="EMBL" id="CBTN010000045">
    <property type="protein sequence ID" value="CDH57329.1"/>
    <property type="molecule type" value="Genomic_DNA"/>
</dbReference>
<feature type="transmembrane region" description="Helical" evidence="6">
    <location>
        <begin position="153"/>
        <end position="174"/>
    </location>
</feature>
<sequence length="556" mass="61680">MMVAVYEIGLLISVCPSRDHWPIALGTGSAPRILYIRTNLDQFRVFSYSSIENKDIMSDPKQPTTEDDMERGVPTITTTTTEGDPPHESSVSQSSSSTKGDIPIDTNDPKNWPNSKRWINFTIVFFNAFIGYFSSAVYMPATGDLANFFQTDLTTINATIALYILAIGAAPLAWGPLSERIGRRMVYLISMGLYTVFTIICGIASNLGLFFVFRILQGVAASSGMAVGGGSVADLFHPHERGRAMSVFMISTIFGPAFSPIVGGYVDQYLGWRWIFYVSAMIGGVVTVVDFFFLRETLYRPTDPLQEKIKPTTFRQKLVRLKFNPLKSIKLLGRPDVFLISMQILTAFGCFFYMVTILPITYETNYGFDTGSRGLLYLTGGVGNISGSTVAGFVSDRVYRYKMKKNGHVKSEDRLLPMYIGAPFLVLGFILYGWLLHFHVHWFPPLIGYALATFGVMFTVTTGMTYLTDCYLPISASVVSAANFCRNLGAMIFSLPAVQIRGSLGDGWSYTLAAFICLVVFVSCVPSVHMWGPRMRAWVDKRNASKKAKTTTTETE</sequence>
<evidence type="ECO:0000256" key="4">
    <source>
        <dbReference type="ARBA" id="ARBA00023136"/>
    </source>
</evidence>
<comment type="caution">
    <text evidence="8">The sequence shown here is derived from an EMBL/GenBank/DDBJ whole genome shotgun (WGS) entry which is preliminary data.</text>
</comment>
<dbReference type="Proteomes" id="UP000027586">
    <property type="component" value="Unassembled WGS sequence"/>
</dbReference>
<evidence type="ECO:0000256" key="5">
    <source>
        <dbReference type="SAM" id="MobiDB-lite"/>
    </source>
</evidence>
<evidence type="ECO:0000313" key="9">
    <source>
        <dbReference type="Proteomes" id="UP000027586"/>
    </source>
</evidence>
<dbReference type="InterPro" id="IPR011701">
    <property type="entry name" value="MFS"/>
</dbReference>
<dbReference type="VEuPathDB" id="FungiDB:LCOR_08284.1"/>
<dbReference type="Pfam" id="PF07690">
    <property type="entry name" value="MFS_1"/>
    <property type="match status" value="1"/>
</dbReference>
<feature type="transmembrane region" description="Helical" evidence="6">
    <location>
        <begin position="244"/>
        <end position="262"/>
    </location>
</feature>
<dbReference type="GO" id="GO:0005886">
    <property type="term" value="C:plasma membrane"/>
    <property type="evidence" value="ECO:0007669"/>
    <property type="project" value="TreeGrafter"/>
</dbReference>
<feature type="transmembrane region" description="Helical" evidence="6">
    <location>
        <begin position="118"/>
        <end position="141"/>
    </location>
</feature>
<reference evidence="8" key="1">
    <citation type="submission" date="2013-08" db="EMBL/GenBank/DDBJ databases">
        <title>Gene expansion shapes genome architecture in the human pathogen Lichtheimia corymbifera: an evolutionary genomics analysis in the ancient terrestrial Mucorales (Mucoromycotina).</title>
        <authorList>
            <person name="Schwartze V.U."/>
            <person name="Winter S."/>
            <person name="Shelest E."/>
            <person name="Marcet-Houben M."/>
            <person name="Horn F."/>
            <person name="Wehner S."/>
            <person name="Hoffmann K."/>
            <person name="Riege K."/>
            <person name="Sammeth M."/>
            <person name="Nowrousian M."/>
            <person name="Valiante V."/>
            <person name="Linde J."/>
            <person name="Jacobsen I.D."/>
            <person name="Marz M."/>
            <person name="Brakhage A.A."/>
            <person name="Gabaldon T."/>
            <person name="Bocker S."/>
            <person name="Voigt K."/>
        </authorList>
    </citation>
    <scope>NUCLEOTIDE SEQUENCE [LARGE SCALE GENOMIC DNA]</scope>
    <source>
        <strain evidence="8">FSU 9682</strain>
    </source>
</reference>
<feature type="transmembrane region" description="Helical" evidence="6">
    <location>
        <begin position="507"/>
        <end position="532"/>
    </location>
</feature>
<dbReference type="InterPro" id="IPR036259">
    <property type="entry name" value="MFS_trans_sf"/>
</dbReference>
<feature type="transmembrane region" description="Helical" evidence="6">
    <location>
        <begin position="447"/>
        <end position="467"/>
    </location>
</feature>
<dbReference type="Gene3D" id="1.20.1250.20">
    <property type="entry name" value="MFS general substrate transporter like domains"/>
    <property type="match status" value="1"/>
</dbReference>
<evidence type="ECO:0000256" key="2">
    <source>
        <dbReference type="ARBA" id="ARBA00022692"/>
    </source>
</evidence>
<feature type="transmembrane region" description="Helical" evidence="6">
    <location>
        <begin position="337"/>
        <end position="362"/>
    </location>
</feature>
<keyword evidence="2 6" id="KW-0812">Transmembrane</keyword>
<feature type="domain" description="Major facilitator superfamily (MFS) profile" evidence="7">
    <location>
        <begin position="120"/>
        <end position="529"/>
    </location>
</feature>
<dbReference type="OrthoDB" id="2130629at2759"/>
<dbReference type="PANTHER" id="PTHR23502">
    <property type="entry name" value="MAJOR FACILITATOR SUPERFAMILY"/>
    <property type="match status" value="1"/>
</dbReference>
<evidence type="ECO:0000313" key="8">
    <source>
        <dbReference type="EMBL" id="CDH57329.1"/>
    </source>
</evidence>
<feature type="transmembrane region" description="Helical" evidence="6">
    <location>
        <begin position="374"/>
        <end position="394"/>
    </location>
</feature>